<proteinExistence type="predicted"/>
<sequence length="158" mass="17290">MPRHNSVASKSKSDDIVLSYISDLKEKNDTESVYVARVTKTLGNARIQVVYSKGHKVYVEQVKIPGRFTGRAKKAMGVSSGSLILIAETGVNGALALEMIAILTREDLTKIQDYSEVHPNIVSLETDAERLTTTLLTATAGDGYEFEARTEEVDIDNV</sequence>
<dbReference type="EMBL" id="MN740644">
    <property type="protein sequence ID" value="QHS79489.1"/>
    <property type="molecule type" value="Genomic_DNA"/>
</dbReference>
<accession>A0A6C0AI90</accession>
<evidence type="ECO:0000313" key="1">
    <source>
        <dbReference type="EMBL" id="QHS79489.1"/>
    </source>
</evidence>
<dbReference type="AlphaFoldDB" id="A0A6C0AI90"/>
<evidence type="ECO:0008006" key="2">
    <source>
        <dbReference type="Google" id="ProtNLM"/>
    </source>
</evidence>
<organism evidence="1">
    <name type="scientific">viral metagenome</name>
    <dbReference type="NCBI Taxonomy" id="1070528"/>
    <lineage>
        <taxon>unclassified sequences</taxon>
        <taxon>metagenomes</taxon>
        <taxon>organismal metagenomes</taxon>
    </lineage>
</organism>
<name>A0A6C0AI90_9ZZZZ</name>
<dbReference type="Gene3D" id="2.40.50.140">
    <property type="entry name" value="Nucleic acid-binding proteins"/>
    <property type="match status" value="1"/>
</dbReference>
<protein>
    <recommendedName>
        <fullName evidence="2">S1-like domain-containing protein</fullName>
    </recommendedName>
</protein>
<reference evidence="1" key="1">
    <citation type="journal article" date="2020" name="Nature">
        <title>Giant virus diversity and host interactions through global metagenomics.</title>
        <authorList>
            <person name="Schulz F."/>
            <person name="Roux S."/>
            <person name="Paez-Espino D."/>
            <person name="Jungbluth S."/>
            <person name="Walsh D.A."/>
            <person name="Denef V.J."/>
            <person name="McMahon K.D."/>
            <person name="Konstantinidis K.T."/>
            <person name="Eloe-Fadrosh E.A."/>
            <person name="Kyrpides N.C."/>
            <person name="Woyke T."/>
        </authorList>
    </citation>
    <scope>NUCLEOTIDE SEQUENCE</scope>
    <source>
        <strain evidence="1">GVMAG-S-1035237-23</strain>
    </source>
</reference>
<dbReference type="InterPro" id="IPR012340">
    <property type="entry name" value="NA-bd_OB-fold"/>
</dbReference>